<protein>
    <submittedName>
        <fullName evidence="1">Uncharacterized protein</fullName>
    </submittedName>
</protein>
<evidence type="ECO:0000313" key="2">
    <source>
        <dbReference type="Proteomes" id="UP001148629"/>
    </source>
</evidence>
<reference evidence="1" key="1">
    <citation type="submission" date="2022-08" db="EMBL/GenBank/DDBJ databases">
        <title>Genome Sequence of Fusarium decemcellulare.</title>
        <authorList>
            <person name="Buettner E."/>
        </authorList>
    </citation>
    <scope>NUCLEOTIDE SEQUENCE</scope>
    <source>
        <strain evidence="1">Babe19</strain>
    </source>
</reference>
<keyword evidence="2" id="KW-1185">Reference proteome</keyword>
<dbReference type="EMBL" id="JANRMS010000156">
    <property type="protein sequence ID" value="KAJ3545298.1"/>
    <property type="molecule type" value="Genomic_DNA"/>
</dbReference>
<comment type="caution">
    <text evidence="1">The sequence shown here is derived from an EMBL/GenBank/DDBJ whole genome shotgun (WGS) entry which is preliminary data.</text>
</comment>
<gene>
    <name evidence="1" type="ORF">NM208_g2575</name>
</gene>
<dbReference type="Proteomes" id="UP001148629">
    <property type="component" value="Unassembled WGS sequence"/>
</dbReference>
<name>A0ACC1SSC9_9HYPO</name>
<sequence length="299" mass="32477">MSNAREAFGIECPEGGKFYICEDDSTPFIGCCANDPCGHNDGTCPDADLRITSFNSSTYEDLPTQDCDNSQGIDNCTSSPSDGDSSLSTGATAGIAVGAGVGGLFIIIMVAWLFWWRPRQKKKIAYQKPGMVANQPPDTPGAFPHQQTFAMQSPAVSYQQTFPGSPAPGHQYPSGISMDQYQKLSPQSSPYDRPQSYAQFSDIGSVTSPSPGLPAYNSVYSTPSASDDGSGVGNGWHVERSPRNEHRSGASDFWNEQPTTGEGPVNYHKNTIWSRKIEELLNNIRILVKMENERFSKAH</sequence>
<proteinExistence type="predicted"/>
<accession>A0ACC1SSC9</accession>
<organism evidence="1 2">
    <name type="scientific">Fusarium decemcellulare</name>
    <dbReference type="NCBI Taxonomy" id="57161"/>
    <lineage>
        <taxon>Eukaryota</taxon>
        <taxon>Fungi</taxon>
        <taxon>Dikarya</taxon>
        <taxon>Ascomycota</taxon>
        <taxon>Pezizomycotina</taxon>
        <taxon>Sordariomycetes</taxon>
        <taxon>Hypocreomycetidae</taxon>
        <taxon>Hypocreales</taxon>
        <taxon>Nectriaceae</taxon>
        <taxon>Fusarium</taxon>
        <taxon>Fusarium decemcellulare species complex</taxon>
    </lineage>
</organism>
<evidence type="ECO:0000313" key="1">
    <source>
        <dbReference type="EMBL" id="KAJ3545298.1"/>
    </source>
</evidence>